<keyword evidence="7" id="KW-0460">Magnesium</keyword>
<dbReference type="InterPro" id="IPR036412">
    <property type="entry name" value="HAD-like_sf"/>
</dbReference>
<dbReference type="Proteomes" id="UP001652740">
    <property type="component" value="Unplaced"/>
</dbReference>
<evidence type="ECO:0000256" key="3">
    <source>
        <dbReference type="ARBA" id="ARBA00012643"/>
    </source>
</evidence>
<dbReference type="AlphaFoldDB" id="A0A6J3BSY6"/>
<gene>
    <name evidence="10" type="primary">LOC113509091</name>
</gene>
<evidence type="ECO:0000256" key="1">
    <source>
        <dbReference type="ARBA" id="ARBA00000815"/>
    </source>
</evidence>
<dbReference type="InterPro" id="IPR006434">
    <property type="entry name" value="Pyrimidine_nucleotidase_eu"/>
</dbReference>
<evidence type="ECO:0000256" key="8">
    <source>
        <dbReference type="ARBA" id="ARBA00023080"/>
    </source>
</evidence>
<evidence type="ECO:0000256" key="6">
    <source>
        <dbReference type="ARBA" id="ARBA00022801"/>
    </source>
</evidence>
<keyword evidence="4" id="KW-0479">Metal-binding</keyword>
<evidence type="ECO:0000256" key="7">
    <source>
        <dbReference type="ARBA" id="ARBA00022842"/>
    </source>
</evidence>
<keyword evidence="5" id="KW-0547">Nucleotide-binding</keyword>
<dbReference type="Gene3D" id="3.40.50.1000">
    <property type="entry name" value="HAD superfamily/HAD-like"/>
    <property type="match status" value="1"/>
</dbReference>
<dbReference type="Gene3D" id="1.10.150.340">
    <property type="entry name" value="Pyrimidine 5'-nucleotidase (UMPH-1), N-terminal domain"/>
    <property type="match status" value="1"/>
</dbReference>
<dbReference type="GO" id="GO:0008253">
    <property type="term" value="F:5'-nucleotidase activity"/>
    <property type="evidence" value="ECO:0007669"/>
    <property type="project" value="UniProtKB-EC"/>
</dbReference>
<evidence type="ECO:0000256" key="5">
    <source>
        <dbReference type="ARBA" id="ARBA00022741"/>
    </source>
</evidence>
<organism evidence="9 10">
    <name type="scientific">Galleria mellonella</name>
    <name type="common">Greater wax moth</name>
    <dbReference type="NCBI Taxonomy" id="7137"/>
    <lineage>
        <taxon>Eukaryota</taxon>
        <taxon>Metazoa</taxon>
        <taxon>Ecdysozoa</taxon>
        <taxon>Arthropoda</taxon>
        <taxon>Hexapoda</taxon>
        <taxon>Insecta</taxon>
        <taxon>Pterygota</taxon>
        <taxon>Neoptera</taxon>
        <taxon>Endopterygota</taxon>
        <taxon>Lepidoptera</taxon>
        <taxon>Glossata</taxon>
        <taxon>Ditrysia</taxon>
        <taxon>Pyraloidea</taxon>
        <taxon>Pyralidae</taxon>
        <taxon>Galleriinae</taxon>
        <taxon>Galleria</taxon>
    </lineage>
</organism>
<dbReference type="GO" id="GO:0000166">
    <property type="term" value="F:nucleotide binding"/>
    <property type="evidence" value="ECO:0007669"/>
    <property type="project" value="UniProtKB-KW"/>
</dbReference>
<comment type="similarity">
    <text evidence="2">Belongs to the pyrimidine 5'-nucleotidase family.</text>
</comment>
<dbReference type="EC" id="3.1.3.5" evidence="3"/>
<sequence length="324" mass="37339">MVFQRQKLVFKLKKFIDSELIKSKMTVVLKDILPLNQQNVFISNEEQLLKKINSMKSDTYAKLQIVTDFDHTLTRPDGLTSFDMFNKCPSVPVEYVQVNEKLKKEYGDATKTVNMSDGEITEHYSQWFRKVYDELKAHIEKFPLSELDEQADKVKFRYGVENLIKTCEEKEVPILIFSAGMGECVDAVIKKNNLQSLPNIKIIANYCELDSNGKVLGVKGDFLMHSRNKNEAIKHYVKLDEHFKEMEKRRNVILMGDMTGDVGMVTDESCNIIKIGFLSLNGKQNIEETEKNKKKYLDVFDIVLLNENTMDVPNAILNIINNAY</sequence>
<keyword evidence="9" id="KW-1185">Reference proteome</keyword>
<keyword evidence="6" id="KW-0378">Hydrolase</keyword>
<evidence type="ECO:0000256" key="4">
    <source>
        <dbReference type="ARBA" id="ARBA00022723"/>
    </source>
</evidence>
<dbReference type="Pfam" id="PF05822">
    <property type="entry name" value="UMPH-1"/>
    <property type="match status" value="1"/>
</dbReference>
<dbReference type="FunCoup" id="A0A6J3BSY6">
    <property type="interactions" value="576"/>
</dbReference>
<dbReference type="PANTHER" id="PTHR13045">
    <property type="entry name" value="5'-NUCLEOTIDASE"/>
    <property type="match status" value="1"/>
</dbReference>
<keyword evidence="8" id="KW-0546">Nucleotide metabolism</keyword>
<evidence type="ECO:0000313" key="10">
    <source>
        <dbReference type="RefSeq" id="XP_031763522.2"/>
    </source>
</evidence>
<dbReference type="GeneID" id="113509091"/>
<dbReference type="InParanoid" id="A0A6J3BSY6"/>
<accession>A0A6J3BSY6</accession>
<dbReference type="NCBIfam" id="TIGR01488">
    <property type="entry name" value="HAD-SF-IB"/>
    <property type="match status" value="1"/>
</dbReference>
<dbReference type="KEGG" id="gmw:113509091"/>
<evidence type="ECO:0000313" key="9">
    <source>
        <dbReference type="Proteomes" id="UP001652740"/>
    </source>
</evidence>
<proteinExistence type="inferred from homology"/>
<name>A0A6J3BSY6_GALME</name>
<dbReference type="GO" id="GO:0000287">
    <property type="term" value="F:magnesium ion binding"/>
    <property type="evidence" value="ECO:0007669"/>
    <property type="project" value="InterPro"/>
</dbReference>
<evidence type="ECO:0000256" key="2">
    <source>
        <dbReference type="ARBA" id="ARBA00008389"/>
    </source>
</evidence>
<dbReference type="GO" id="GO:0005737">
    <property type="term" value="C:cytoplasm"/>
    <property type="evidence" value="ECO:0007669"/>
    <property type="project" value="InterPro"/>
</dbReference>
<comment type="catalytic activity">
    <reaction evidence="1">
        <text>a ribonucleoside 5'-phosphate + H2O = a ribonucleoside + phosphate</text>
        <dbReference type="Rhea" id="RHEA:12484"/>
        <dbReference type="ChEBI" id="CHEBI:15377"/>
        <dbReference type="ChEBI" id="CHEBI:18254"/>
        <dbReference type="ChEBI" id="CHEBI:43474"/>
        <dbReference type="ChEBI" id="CHEBI:58043"/>
        <dbReference type="EC" id="3.1.3.5"/>
    </reaction>
</comment>
<dbReference type="RefSeq" id="XP_031763522.2">
    <property type="nucleotide sequence ID" value="XM_031907662.2"/>
</dbReference>
<dbReference type="InterPro" id="IPR023214">
    <property type="entry name" value="HAD_sf"/>
</dbReference>
<dbReference type="SUPFAM" id="SSF56784">
    <property type="entry name" value="HAD-like"/>
    <property type="match status" value="1"/>
</dbReference>
<dbReference type="PANTHER" id="PTHR13045:SF0">
    <property type="entry name" value="7-METHYLGUANOSINE PHOSPHATE-SPECIFIC 5'-NUCLEOTIDASE"/>
    <property type="match status" value="1"/>
</dbReference>
<dbReference type="GO" id="GO:0009117">
    <property type="term" value="P:nucleotide metabolic process"/>
    <property type="evidence" value="ECO:0007669"/>
    <property type="project" value="UniProtKB-KW"/>
</dbReference>
<reference evidence="10" key="1">
    <citation type="submission" date="2025-08" db="UniProtKB">
        <authorList>
            <consortium name="RefSeq"/>
        </authorList>
    </citation>
    <scope>IDENTIFICATION</scope>
    <source>
        <tissue evidence="10">Whole larvae</tissue>
    </source>
</reference>
<protein>
    <recommendedName>
        <fullName evidence="3">5'-nucleotidase</fullName>
        <ecNumber evidence="3">3.1.3.5</ecNumber>
    </recommendedName>
</protein>